<gene>
    <name evidence="1" type="ORF">P167DRAFT_542860</name>
</gene>
<dbReference type="OrthoDB" id="5373825at2759"/>
<protein>
    <recommendedName>
        <fullName evidence="3">F-box domain-containing protein</fullName>
    </recommendedName>
</protein>
<dbReference type="AlphaFoldDB" id="A0A3N4L4Z9"/>
<keyword evidence="2" id="KW-1185">Reference proteome</keyword>
<accession>A0A3N4L4Z9</accession>
<dbReference type="InParanoid" id="A0A3N4L4Z9"/>
<name>A0A3N4L4Z9_9PEZI</name>
<evidence type="ECO:0008006" key="3">
    <source>
        <dbReference type="Google" id="ProtNLM"/>
    </source>
</evidence>
<evidence type="ECO:0000313" key="1">
    <source>
        <dbReference type="EMBL" id="RPB15711.1"/>
    </source>
</evidence>
<proteinExistence type="predicted"/>
<sequence length="310" mass="35712">MSSSAMIINRPEVHSDLPTQQSVAILPNQIPLENLPPELVVNVMMKMNSFQDLRRLIRISPVSRELFKHYKTSIRNQVAKNLLGESYQAITTVLTYMNSSCQLVRNGADYAASEALVCKDFIFRTTHIGRAETLLRTFEMSLAKYKSIDFELLKDHSIPEENKEIPPPSFTQENPFSKDLFFRTVRRFEQHRFENINTYIETLPSKEDELDMYWISRVLCLTLEPWQFGLFIGSWGHSLESENFEELKGRPGLSAKFEDTFLDNVEELSEQDADDQATAFYADYDLGGGKGHMAMMITKYKMNRSAFGQD</sequence>
<dbReference type="EMBL" id="ML119112">
    <property type="protein sequence ID" value="RPB15711.1"/>
    <property type="molecule type" value="Genomic_DNA"/>
</dbReference>
<dbReference type="Proteomes" id="UP000277580">
    <property type="component" value="Unassembled WGS sequence"/>
</dbReference>
<reference evidence="1 2" key="1">
    <citation type="journal article" date="2018" name="Nat. Ecol. Evol.">
        <title>Pezizomycetes genomes reveal the molecular basis of ectomycorrhizal truffle lifestyle.</title>
        <authorList>
            <person name="Murat C."/>
            <person name="Payen T."/>
            <person name="Noel B."/>
            <person name="Kuo A."/>
            <person name="Morin E."/>
            <person name="Chen J."/>
            <person name="Kohler A."/>
            <person name="Krizsan K."/>
            <person name="Balestrini R."/>
            <person name="Da Silva C."/>
            <person name="Montanini B."/>
            <person name="Hainaut M."/>
            <person name="Levati E."/>
            <person name="Barry K.W."/>
            <person name="Belfiori B."/>
            <person name="Cichocki N."/>
            <person name="Clum A."/>
            <person name="Dockter R.B."/>
            <person name="Fauchery L."/>
            <person name="Guy J."/>
            <person name="Iotti M."/>
            <person name="Le Tacon F."/>
            <person name="Lindquist E.A."/>
            <person name="Lipzen A."/>
            <person name="Malagnac F."/>
            <person name="Mello A."/>
            <person name="Molinier V."/>
            <person name="Miyauchi S."/>
            <person name="Poulain J."/>
            <person name="Riccioni C."/>
            <person name="Rubini A."/>
            <person name="Sitrit Y."/>
            <person name="Splivallo R."/>
            <person name="Traeger S."/>
            <person name="Wang M."/>
            <person name="Zifcakova L."/>
            <person name="Wipf D."/>
            <person name="Zambonelli A."/>
            <person name="Paolocci F."/>
            <person name="Nowrousian M."/>
            <person name="Ottonello S."/>
            <person name="Baldrian P."/>
            <person name="Spatafora J.W."/>
            <person name="Henrissat B."/>
            <person name="Nagy L.G."/>
            <person name="Aury J.M."/>
            <person name="Wincker P."/>
            <person name="Grigoriev I.V."/>
            <person name="Bonfante P."/>
            <person name="Martin F.M."/>
        </authorList>
    </citation>
    <scope>NUCLEOTIDE SEQUENCE [LARGE SCALE GENOMIC DNA]</scope>
    <source>
        <strain evidence="1 2">CCBAS932</strain>
    </source>
</reference>
<evidence type="ECO:0000313" key="2">
    <source>
        <dbReference type="Proteomes" id="UP000277580"/>
    </source>
</evidence>
<organism evidence="1 2">
    <name type="scientific">Morchella conica CCBAS932</name>
    <dbReference type="NCBI Taxonomy" id="1392247"/>
    <lineage>
        <taxon>Eukaryota</taxon>
        <taxon>Fungi</taxon>
        <taxon>Dikarya</taxon>
        <taxon>Ascomycota</taxon>
        <taxon>Pezizomycotina</taxon>
        <taxon>Pezizomycetes</taxon>
        <taxon>Pezizales</taxon>
        <taxon>Morchellaceae</taxon>
        <taxon>Morchella</taxon>
    </lineage>
</organism>